<evidence type="ECO:0000256" key="1">
    <source>
        <dbReference type="ARBA" id="ARBA00006712"/>
    </source>
</evidence>
<dbReference type="InterPro" id="IPR007206">
    <property type="entry name" value="Protein_HGH1_C"/>
</dbReference>
<dbReference type="InterPro" id="IPR016024">
    <property type="entry name" value="ARM-type_fold"/>
</dbReference>
<sequence length="371" mass="42084">MQALEEILRFLGVEARLDLQAIAVQHVLALTGTPEGRDLILSCPDVLRQLILLIQLDKSRITISKDATLALVNISGDESGAKALLLISETSKMEPNESPTDDLIHVCISFILDKENSLADPCCMILSNITRPASHVDRIVAQMEKANYSWDKIVHAFVFAKSYNTKGASLHYLGPVLSNLSQSETVRRRLMDRDNPIIQKLLPFTEYQDSVVRRGGVVGTIKNCCFDHENHSWLLSEDVDVLPHLLLPLAGPEEFDDEDNEKLPLDLQFLSETKSRESDPDIRIMILEALCQLCATREAREFIRAKNAYVILREYHKWEKDKAALLACENVIDILIRTENEIGLENLKLVDVPEEYTDKFKKMDEDFLRDD</sequence>
<comment type="similarity">
    <text evidence="1">Belongs to the HGH1 family.</text>
</comment>
<evidence type="ECO:0000313" key="7">
    <source>
        <dbReference type="RefSeq" id="XP_011305598.1"/>
    </source>
</evidence>
<feature type="domain" description="Protein HGH1 C-terminal" evidence="5">
    <location>
        <begin position="289"/>
        <end position="342"/>
    </location>
</feature>
<proteinExistence type="inferred from homology"/>
<accession>A0A9R1TAN4</accession>
<dbReference type="PANTHER" id="PTHR13387:SF9">
    <property type="entry name" value="PROTEIN HGH1 HOMOLOG"/>
    <property type="match status" value="1"/>
</dbReference>
<feature type="repeat" description="ARM" evidence="3">
    <location>
        <begin position="45"/>
        <end position="85"/>
    </location>
</feature>
<protein>
    <recommendedName>
        <fullName evidence="2">Protein HGH1 homolog</fullName>
    </recommendedName>
</protein>
<evidence type="ECO:0000259" key="4">
    <source>
        <dbReference type="Pfam" id="PF04063"/>
    </source>
</evidence>
<dbReference type="InterPro" id="IPR011989">
    <property type="entry name" value="ARM-like"/>
</dbReference>
<dbReference type="OrthoDB" id="338814at2759"/>
<evidence type="ECO:0000256" key="3">
    <source>
        <dbReference type="PROSITE-ProRule" id="PRU00259"/>
    </source>
</evidence>
<dbReference type="PANTHER" id="PTHR13387">
    <property type="entry name" value="PROTEIN HGH1 HOMOLOG"/>
    <property type="match status" value="1"/>
</dbReference>
<evidence type="ECO:0000313" key="6">
    <source>
        <dbReference type="Proteomes" id="UP000694866"/>
    </source>
</evidence>
<dbReference type="Pfam" id="PF04063">
    <property type="entry name" value="DUF383"/>
    <property type="match status" value="1"/>
</dbReference>
<dbReference type="GeneID" id="105268041"/>
<dbReference type="Gene3D" id="1.25.10.10">
    <property type="entry name" value="Leucine-rich Repeat Variant"/>
    <property type="match status" value="1"/>
</dbReference>
<dbReference type="PROSITE" id="PS50176">
    <property type="entry name" value="ARM_REPEAT"/>
    <property type="match status" value="1"/>
</dbReference>
<dbReference type="Pfam" id="PF04064">
    <property type="entry name" value="DUF384"/>
    <property type="match status" value="1"/>
</dbReference>
<evidence type="ECO:0000259" key="5">
    <source>
        <dbReference type="Pfam" id="PF04064"/>
    </source>
</evidence>
<dbReference type="KEGG" id="fas:105268041"/>
<dbReference type="InterPro" id="IPR000225">
    <property type="entry name" value="Armadillo"/>
</dbReference>
<feature type="domain" description="Protein HGH1 N-terminal" evidence="4">
    <location>
        <begin position="111"/>
        <end position="283"/>
    </location>
</feature>
<dbReference type="RefSeq" id="XP_011305598.1">
    <property type="nucleotide sequence ID" value="XM_011307296.1"/>
</dbReference>
<dbReference type="Proteomes" id="UP000694866">
    <property type="component" value="Unplaced"/>
</dbReference>
<dbReference type="InterPro" id="IPR007205">
    <property type="entry name" value="Protein_HGH1_N"/>
</dbReference>
<evidence type="ECO:0000256" key="2">
    <source>
        <dbReference type="ARBA" id="ARBA00014076"/>
    </source>
</evidence>
<dbReference type="AlphaFoldDB" id="A0A9R1TAN4"/>
<name>A0A9R1TAN4_9HYME</name>
<dbReference type="InterPro" id="IPR039717">
    <property type="entry name" value="Hgh1"/>
</dbReference>
<organism evidence="6 7">
    <name type="scientific">Fopius arisanus</name>
    <dbReference type="NCBI Taxonomy" id="64838"/>
    <lineage>
        <taxon>Eukaryota</taxon>
        <taxon>Metazoa</taxon>
        <taxon>Ecdysozoa</taxon>
        <taxon>Arthropoda</taxon>
        <taxon>Hexapoda</taxon>
        <taxon>Insecta</taxon>
        <taxon>Pterygota</taxon>
        <taxon>Neoptera</taxon>
        <taxon>Endopterygota</taxon>
        <taxon>Hymenoptera</taxon>
        <taxon>Apocrita</taxon>
        <taxon>Ichneumonoidea</taxon>
        <taxon>Braconidae</taxon>
        <taxon>Opiinae</taxon>
        <taxon>Fopius</taxon>
    </lineage>
</organism>
<reference evidence="7" key="1">
    <citation type="submission" date="2025-08" db="UniProtKB">
        <authorList>
            <consortium name="RefSeq"/>
        </authorList>
    </citation>
    <scope>IDENTIFICATION</scope>
    <source>
        <strain evidence="7">USDA-PBARC FA_bdor</strain>
        <tissue evidence="7">Whole organism</tissue>
    </source>
</reference>
<keyword evidence="6" id="KW-1185">Reference proteome</keyword>
<dbReference type="SUPFAM" id="SSF48371">
    <property type="entry name" value="ARM repeat"/>
    <property type="match status" value="1"/>
</dbReference>
<gene>
    <name evidence="7" type="primary">LOC105268041</name>
</gene>